<keyword evidence="4 8" id="KW-0812">Transmembrane</keyword>
<keyword evidence="6 8" id="KW-0472">Membrane</keyword>
<sequence length="717" mass="79651">MKLNTLTLAILAVSSAALAQDQEHEHPDPTEVITITANPLGKTALESTQPVSIISGDELKQRHAHSLGETLSSEPGINNTHFANVAGSPIVRGLGGPRVKITQNGLDTGDVSRGSPDHAVTTETSTAEQIEVLRGPATLLYGSGAIGGVINVVDNRIPSEPIYGLQGNVNGSLSSNNDNKEASYDLQVGNGTWALYTDAFIRDASDYETASFINDEGERVDSVENSFVEAQGGTLGVSYQFDNGFFGLSYQGLSQDYGIPGHGHHEEEHEADHEEEHSNEVHEEELHEAHGPYANLEQDRVQIAGQWRSPFSGIEQVDFRGALTDYQHQEIEEDFVATQFENQQKEVRLTARHQKLAGWSGAIGWQWDISDKSAIGDEAFTPDTSRRTQGLFWVVEQEFGAHHVDLGARYERTALASEDWQLNTFSAVSASAGYLYHFDKHTSVSVNLSHAERAPSGTEVFSNGNHFATRTYELGLGYELHEETSGEYHIETAEHRIETERSNNLDLGVHYETDSFHANVNVFYNRVDDFIYDDFVGLTSDQLHGDEDHDEHQHEEHEHEEHAHGKALQVVQFSQLDAELYGYELELDWQLSDAWSVHSFSDYTRAKQRDGGNLARIPAQRLGAEVRYQAQSWDGSLGYTRYFSQDKVAVNESETDAYGLLNARVNMYPNWLANYGATLYLKGENLTNQLGLVHSSYLKEEAPVMGRQFQAGVSITF</sequence>
<dbReference type="Gene3D" id="2.170.130.10">
    <property type="entry name" value="TonB-dependent receptor, plug domain"/>
    <property type="match status" value="1"/>
</dbReference>
<evidence type="ECO:0000256" key="4">
    <source>
        <dbReference type="ARBA" id="ARBA00022692"/>
    </source>
</evidence>
<feature type="region of interest" description="Disordered" evidence="10">
    <location>
        <begin position="542"/>
        <end position="564"/>
    </location>
</feature>
<feature type="chain" id="PRO_5046687048" description="TonB-dependent receptor" evidence="11">
    <location>
        <begin position="20"/>
        <end position="717"/>
    </location>
</feature>
<dbReference type="Proteomes" id="UP000197717">
    <property type="component" value="Chromosome"/>
</dbReference>
<comment type="similarity">
    <text evidence="8 9">Belongs to the TonB-dependent receptor family.</text>
</comment>
<dbReference type="SUPFAM" id="SSF56935">
    <property type="entry name" value="Porins"/>
    <property type="match status" value="1"/>
</dbReference>
<dbReference type="EMBL" id="CP022133">
    <property type="protein sequence ID" value="ASG66184.1"/>
    <property type="molecule type" value="Genomic_DNA"/>
</dbReference>
<keyword evidence="15" id="KW-1185">Reference proteome</keyword>
<evidence type="ECO:0000256" key="6">
    <source>
        <dbReference type="ARBA" id="ARBA00023136"/>
    </source>
</evidence>
<keyword evidence="2 8" id="KW-0813">Transport</keyword>
<feature type="region of interest" description="Disordered" evidence="10">
    <location>
        <begin position="257"/>
        <end position="288"/>
    </location>
</feature>
<organism evidence="14 15">
    <name type="scientific">Idiomarina piscisalsi</name>
    <dbReference type="NCBI Taxonomy" id="1096243"/>
    <lineage>
        <taxon>Bacteria</taxon>
        <taxon>Pseudomonadati</taxon>
        <taxon>Pseudomonadota</taxon>
        <taxon>Gammaproteobacteria</taxon>
        <taxon>Alteromonadales</taxon>
        <taxon>Idiomarinaceae</taxon>
        <taxon>Idiomarina</taxon>
    </lineage>
</organism>
<reference evidence="14 15" key="1">
    <citation type="submission" date="2017-06" db="EMBL/GenBank/DDBJ databases">
        <title>Complete genome sequence of Idiomarina piscisalsi strain 10PY1A isolated from soil of Soudi Arabia.</title>
        <authorList>
            <person name="Kim M.-C."/>
            <person name="Jung B.K."/>
            <person name="Budiyanto F."/>
            <person name="Nzila A."/>
            <person name="Shin J.-H."/>
        </authorList>
    </citation>
    <scope>NUCLEOTIDE SEQUENCE [LARGE SCALE GENOMIC DNA]</scope>
    <source>
        <strain evidence="14 15">10PY1A</strain>
    </source>
</reference>
<evidence type="ECO:0000256" key="7">
    <source>
        <dbReference type="ARBA" id="ARBA00023237"/>
    </source>
</evidence>
<feature type="compositionally biased region" description="Basic and acidic residues" evidence="10">
    <location>
        <begin position="543"/>
        <end position="564"/>
    </location>
</feature>
<feature type="signal peptide" evidence="11">
    <location>
        <begin position="1"/>
        <end position="19"/>
    </location>
</feature>
<gene>
    <name evidence="14" type="ORF">CEW91_08535</name>
</gene>
<accession>A0ABN5AQQ9</accession>
<evidence type="ECO:0000256" key="9">
    <source>
        <dbReference type="RuleBase" id="RU003357"/>
    </source>
</evidence>
<evidence type="ECO:0008006" key="16">
    <source>
        <dbReference type="Google" id="ProtNLM"/>
    </source>
</evidence>
<name>A0ABN5AQQ9_9GAMM</name>
<dbReference type="InterPro" id="IPR039426">
    <property type="entry name" value="TonB-dep_rcpt-like"/>
</dbReference>
<evidence type="ECO:0000256" key="2">
    <source>
        <dbReference type="ARBA" id="ARBA00022448"/>
    </source>
</evidence>
<protein>
    <recommendedName>
        <fullName evidence="16">TonB-dependent receptor</fullName>
    </recommendedName>
</protein>
<evidence type="ECO:0000313" key="14">
    <source>
        <dbReference type="EMBL" id="ASG66184.1"/>
    </source>
</evidence>
<dbReference type="Pfam" id="PF00593">
    <property type="entry name" value="TonB_dep_Rec_b-barrel"/>
    <property type="match status" value="1"/>
</dbReference>
<dbReference type="InterPro" id="IPR000531">
    <property type="entry name" value="Beta-barrel_TonB"/>
</dbReference>
<evidence type="ECO:0000313" key="15">
    <source>
        <dbReference type="Proteomes" id="UP000197717"/>
    </source>
</evidence>
<evidence type="ECO:0000256" key="1">
    <source>
        <dbReference type="ARBA" id="ARBA00004571"/>
    </source>
</evidence>
<evidence type="ECO:0000256" key="8">
    <source>
        <dbReference type="PROSITE-ProRule" id="PRU01360"/>
    </source>
</evidence>
<dbReference type="PROSITE" id="PS52016">
    <property type="entry name" value="TONB_DEPENDENT_REC_3"/>
    <property type="match status" value="1"/>
</dbReference>
<evidence type="ECO:0000256" key="5">
    <source>
        <dbReference type="ARBA" id="ARBA00023077"/>
    </source>
</evidence>
<dbReference type="PANTHER" id="PTHR30069">
    <property type="entry name" value="TONB-DEPENDENT OUTER MEMBRANE RECEPTOR"/>
    <property type="match status" value="1"/>
</dbReference>
<dbReference type="RefSeq" id="WP_088768565.1">
    <property type="nucleotide sequence ID" value="NZ_CP022133.1"/>
</dbReference>
<evidence type="ECO:0000259" key="13">
    <source>
        <dbReference type="Pfam" id="PF07715"/>
    </source>
</evidence>
<evidence type="ECO:0000256" key="11">
    <source>
        <dbReference type="SAM" id="SignalP"/>
    </source>
</evidence>
<keyword evidence="3 8" id="KW-1134">Transmembrane beta strand</keyword>
<evidence type="ECO:0000256" key="3">
    <source>
        <dbReference type="ARBA" id="ARBA00022452"/>
    </source>
</evidence>
<dbReference type="PANTHER" id="PTHR30069:SF40">
    <property type="entry name" value="TONB-DEPENDENT RECEPTOR NMB0964-RELATED"/>
    <property type="match status" value="1"/>
</dbReference>
<proteinExistence type="inferred from homology"/>
<evidence type="ECO:0000256" key="10">
    <source>
        <dbReference type="SAM" id="MobiDB-lite"/>
    </source>
</evidence>
<dbReference type="InterPro" id="IPR036942">
    <property type="entry name" value="Beta-barrel_TonB_sf"/>
</dbReference>
<keyword evidence="7 8" id="KW-0998">Cell outer membrane</keyword>
<feature type="compositionally biased region" description="Basic and acidic residues" evidence="10">
    <location>
        <begin position="263"/>
        <end position="288"/>
    </location>
</feature>
<evidence type="ECO:0000259" key="12">
    <source>
        <dbReference type="Pfam" id="PF00593"/>
    </source>
</evidence>
<dbReference type="InterPro" id="IPR037066">
    <property type="entry name" value="Plug_dom_sf"/>
</dbReference>
<feature type="domain" description="TonB-dependent receptor-like beta-barrel" evidence="12">
    <location>
        <begin position="323"/>
        <end position="686"/>
    </location>
</feature>
<dbReference type="Gene3D" id="2.40.170.20">
    <property type="entry name" value="TonB-dependent receptor, beta-barrel domain"/>
    <property type="match status" value="1"/>
</dbReference>
<keyword evidence="11" id="KW-0732">Signal</keyword>
<feature type="domain" description="TonB-dependent receptor plug" evidence="13">
    <location>
        <begin position="45"/>
        <end position="149"/>
    </location>
</feature>
<dbReference type="InterPro" id="IPR012910">
    <property type="entry name" value="Plug_dom"/>
</dbReference>
<keyword evidence="5 9" id="KW-0798">TonB box</keyword>
<comment type="subcellular location">
    <subcellularLocation>
        <location evidence="1 8">Cell outer membrane</location>
        <topology evidence="1 8">Multi-pass membrane protein</topology>
    </subcellularLocation>
</comment>
<dbReference type="Pfam" id="PF07715">
    <property type="entry name" value="Plug"/>
    <property type="match status" value="1"/>
</dbReference>